<name>A0ABP8ND88_9BACT</name>
<dbReference type="RefSeq" id="WP_345080077.1">
    <property type="nucleotide sequence ID" value="NZ_BAABFA010000008.1"/>
</dbReference>
<reference evidence="3" key="1">
    <citation type="journal article" date="2019" name="Int. J. Syst. Evol. Microbiol.">
        <title>The Global Catalogue of Microorganisms (GCM) 10K type strain sequencing project: providing services to taxonomists for standard genome sequencing and annotation.</title>
        <authorList>
            <consortium name="The Broad Institute Genomics Platform"/>
            <consortium name="The Broad Institute Genome Sequencing Center for Infectious Disease"/>
            <person name="Wu L."/>
            <person name="Ma J."/>
        </authorList>
    </citation>
    <scope>NUCLEOTIDE SEQUENCE [LARGE SCALE GENOMIC DNA]</scope>
    <source>
        <strain evidence="3">JCM 32105</strain>
    </source>
</reference>
<evidence type="ECO:0000256" key="1">
    <source>
        <dbReference type="SAM" id="SignalP"/>
    </source>
</evidence>
<dbReference type="EMBL" id="BAABFA010000008">
    <property type="protein sequence ID" value="GAA4463503.1"/>
    <property type="molecule type" value="Genomic_DNA"/>
</dbReference>
<protein>
    <recommendedName>
        <fullName evidence="4">Outer membrane protein beta-barrel domain-containing protein</fullName>
    </recommendedName>
</protein>
<organism evidence="2 3">
    <name type="scientific">Nemorincola caseinilytica</name>
    <dbReference type="NCBI Taxonomy" id="2054315"/>
    <lineage>
        <taxon>Bacteria</taxon>
        <taxon>Pseudomonadati</taxon>
        <taxon>Bacteroidota</taxon>
        <taxon>Chitinophagia</taxon>
        <taxon>Chitinophagales</taxon>
        <taxon>Chitinophagaceae</taxon>
        <taxon>Nemorincola</taxon>
    </lineage>
</organism>
<gene>
    <name evidence="2" type="ORF">GCM10023093_12100</name>
</gene>
<evidence type="ECO:0000313" key="3">
    <source>
        <dbReference type="Proteomes" id="UP001500067"/>
    </source>
</evidence>
<comment type="caution">
    <text evidence="2">The sequence shown here is derived from an EMBL/GenBank/DDBJ whole genome shotgun (WGS) entry which is preliminary data.</text>
</comment>
<accession>A0ABP8ND88</accession>
<evidence type="ECO:0000313" key="2">
    <source>
        <dbReference type="EMBL" id="GAA4463503.1"/>
    </source>
</evidence>
<keyword evidence="3" id="KW-1185">Reference proteome</keyword>
<proteinExistence type="predicted"/>
<dbReference type="Proteomes" id="UP001500067">
    <property type="component" value="Unassembled WGS sequence"/>
</dbReference>
<feature type="signal peptide" evidence="1">
    <location>
        <begin position="1"/>
        <end position="19"/>
    </location>
</feature>
<keyword evidence="1" id="KW-0732">Signal</keyword>
<evidence type="ECO:0008006" key="4">
    <source>
        <dbReference type="Google" id="ProtNLM"/>
    </source>
</evidence>
<sequence>MKRILLIALVCLGFFQGHSNSFYFAWDGIGFTTRYNYDIGTSYGAYYYRGVARGLGLGTYEFYQNFNMYYSREVGATAGHTLRSQIQYRFFSPMIVVQLKPSGQSQMYFTGGIGELQSNSVALHNKWSSAPWSSEQYDSTIDLSSKLNKYVVRMGFGFTQFQKLGGMFQMFINEDFGFLANPMADVADPSFAGIKTNTARFYTPAYVSIRIGIGLITHSKGKRYPWRIYPGKYEERYY</sequence>
<feature type="chain" id="PRO_5045511440" description="Outer membrane protein beta-barrel domain-containing protein" evidence="1">
    <location>
        <begin position="20"/>
        <end position="238"/>
    </location>
</feature>